<dbReference type="InterPro" id="IPR043128">
    <property type="entry name" value="Rev_trsase/Diguanyl_cyclase"/>
</dbReference>
<dbReference type="Gene3D" id="3.30.70.270">
    <property type="match status" value="1"/>
</dbReference>
<dbReference type="Proteomes" id="UP000019149">
    <property type="component" value="Unassembled WGS sequence"/>
</dbReference>
<dbReference type="InterPro" id="IPR000477">
    <property type="entry name" value="RT_dom"/>
</dbReference>
<feature type="domain" description="Reverse transcriptase" evidence="1">
    <location>
        <begin position="107"/>
        <end position="179"/>
    </location>
</feature>
<organism evidence="2 3">
    <name type="scientific">Echinococcus granulosus</name>
    <name type="common">Hydatid tapeworm</name>
    <dbReference type="NCBI Taxonomy" id="6210"/>
    <lineage>
        <taxon>Eukaryota</taxon>
        <taxon>Metazoa</taxon>
        <taxon>Spiralia</taxon>
        <taxon>Lophotrochozoa</taxon>
        <taxon>Platyhelminthes</taxon>
        <taxon>Cestoda</taxon>
        <taxon>Eucestoda</taxon>
        <taxon>Cyclophyllidea</taxon>
        <taxon>Taeniidae</taxon>
        <taxon>Echinococcus</taxon>
        <taxon>Echinococcus granulosus group</taxon>
    </lineage>
</organism>
<comment type="caution">
    <text evidence="2">The sequence shown here is derived from an EMBL/GenBank/DDBJ whole genome shotgun (WGS) entry which is preliminary data.</text>
</comment>
<gene>
    <name evidence="2" type="ORF">EGR_01838</name>
</gene>
<dbReference type="STRING" id="6210.W6UXQ3"/>
<dbReference type="SUPFAM" id="SSF56672">
    <property type="entry name" value="DNA/RNA polymerases"/>
    <property type="match status" value="1"/>
</dbReference>
<name>W6UXQ3_ECHGR</name>
<keyword evidence="3" id="KW-1185">Reference proteome</keyword>
<accession>W6UXQ3</accession>
<dbReference type="KEGG" id="egl:EGR_01838"/>
<evidence type="ECO:0000313" key="3">
    <source>
        <dbReference type="Proteomes" id="UP000019149"/>
    </source>
</evidence>
<dbReference type="CTD" id="36337553"/>
<evidence type="ECO:0000313" key="2">
    <source>
        <dbReference type="EMBL" id="EUB63347.1"/>
    </source>
</evidence>
<evidence type="ECO:0000259" key="1">
    <source>
        <dbReference type="Pfam" id="PF00078"/>
    </source>
</evidence>
<dbReference type="AlphaFoldDB" id="W6UXQ3"/>
<dbReference type="GeneID" id="36337553"/>
<reference evidence="2 3" key="1">
    <citation type="journal article" date="2013" name="Nat. Genet.">
        <title>The genome of the hydatid tapeworm Echinococcus granulosus.</title>
        <authorList>
            <person name="Zheng H."/>
            <person name="Zhang W."/>
            <person name="Zhang L."/>
            <person name="Zhang Z."/>
            <person name="Li J."/>
            <person name="Lu G."/>
            <person name="Zhu Y."/>
            <person name="Wang Y."/>
            <person name="Huang Y."/>
            <person name="Liu J."/>
            <person name="Kang H."/>
            <person name="Chen J."/>
            <person name="Wang L."/>
            <person name="Chen A."/>
            <person name="Yu S."/>
            <person name="Gao Z."/>
            <person name="Jin L."/>
            <person name="Gu W."/>
            <person name="Wang Z."/>
            <person name="Zhao L."/>
            <person name="Shi B."/>
            <person name="Wen H."/>
            <person name="Lin R."/>
            <person name="Jones M.K."/>
            <person name="Brejova B."/>
            <person name="Vinar T."/>
            <person name="Zhao G."/>
            <person name="McManus D.P."/>
            <person name="Chen Z."/>
            <person name="Zhou Y."/>
            <person name="Wang S."/>
        </authorList>
    </citation>
    <scope>NUCLEOTIDE SEQUENCE [LARGE SCALE GENOMIC DNA]</scope>
</reference>
<dbReference type="RefSeq" id="XP_024354543.1">
    <property type="nucleotide sequence ID" value="XM_024491087.1"/>
</dbReference>
<dbReference type="Pfam" id="PF00078">
    <property type="entry name" value="RVT_1"/>
    <property type="match status" value="1"/>
</dbReference>
<protein>
    <submittedName>
        <fullName evidence="2">Retrovirus-related Pol polyprotein from transposon 297</fullName>
    </submittedName>
</protein>
<dbReference type="EMBL" id="APAU02000007">
    <property type="protein sequence ID" value="EUB63347.1"/>
    <property type="molecule type" value="Genomic_DNA"/>
</dbReference>
<proteinExistence type="predicted"/>
<sequence>MKRQEVRTIIIFQKPLDQVILRFLFPVCSQMAPILMSRFLDVILGAERNFSIYRATEANAKTMLPTDDADDVCNALFEAVTIPMNNLDGPCAQWTHISNDERNEPLATFQRLIQTALIGLFPKHCIVDLDDIPVFAGDIREHNANLKLVLGSLGDAGLTLNPKKCRFLQRSFTFLGHTVPLNGMAVTKTAHNK</sequence>
<dbReference type="OrthoDB" id="6142245at2759"/>
<dbReference type="InterPro" id="IPR043502">
    <property type="entry name" value="DNA/RNA_pol_sf"/>
</dbReference>